<dbReference type="PANTHER" id="PTHR35792:SF1">
    <property type="entry name" value="SLL0268 PROTEIN"/>
    <property type="match status" value="1"/>
</dbReference>
<dbReference type="Proteomes" id="UP001375370">
    <property type="component" value="Chromosome"/>
</dbReference>
<dbReference type="InterPro" id="IPR024623">
    <property type="entry name" value="YtxH"/>
</dbReference>
<dbReference type="Pfam" id="PF12732">
    <property type="entry name" value="YtxH"/>
    <property type="match status" value="1"/>
</dbReference>
<keyword evidence="1" id="KW-0472">Membrane</keyword>
<proteinExistence type="predicted"/>
<dbReference type="EMBL" id="CP146612">
    <property type="protein sequence ID" value="WWX24800.1"/>
    <property type="molecule type" value="Genomic_DNA"/>
</dbReference>
<organism evidence="2 3">
    <name type="scientific">Candidatus Dehalogenimonas loeffleri</name>
    <dbReference type="NCBI Taxonomy" id="3127115"/>
    <lineage>
        <taxon>Bacteria</taxon>
        <taxon>Bacillati</taxon>
        <taxon>Chloroflexota</taxon>
        <taxon>Dehalococcoidia</taxon>
        <taxon>Dehalococcoidales</taxon>
        <taxon>Dehalococcoidaceae</taxon>
        <taxon>Dehalogenimonas</taxon>
    </lineage>
</organism>
<keyword evidence="1" id="KW-0812">Transmembrane</keyword>
<protein>
    <submittedName>
        <fullName evidence="2">YtxH domain-containing protein</fullName>
    </submittedName>
</protein>
<gene>
    <name evidence="2" type="ORF">V8247_05915</name>
</gene>
<evidence type="ECO:0000313" key="3">
    <source>
        <dbReference type="Proteomes" id="UP001375370"/>
    </source>
</evidence>
<reference evidence="2 3" key="1">
    <citation type="submission" date="2024-03" db="EMBL/GenBank/DDBJ databases">
        <title>A Dehalogenimonas Isolated from Estuarine Sediments Dihaloeliminates Chlorinated Alkanes.</title>
        <authorList>
            <person name="Yang Y."/>
            <person name="Wang H."/>
        </authorList>
    </citation>
    <scope>NUCLEOTIDE SEQUENCE [LARGE SCALE GENOMIC DNA]</scope>
    <source>
        <strain evidence="2 3">W</strain>
    </source>
</reference>
<keyword evidence="1" id="KW-1133">Transmembrane helix</keyword>
<keyword evidence="3" id="KW-1185">Reference proteome</keyword>
<name>A0ABZ2J1K0_9CHLR</name>
<accession>A0ABZ2J1K0</accession>
<sequence>MSNNNSGGLLSGLLTGIAIGVSLGLMYAPRPGREIREDLKHRVLELRDRAEEFSDDLVDRFEEVNCEVKSHLKKAAVSA</sequence>
<evidence type="ECO:0000256" key="1">
    <source>
        <dbReference type="SAM" id="Phobius"/>
    </source>
</evidence>
<feature type="transmembrane region" description="Helical" evidence="1">
    <location>
        <begin position="6"/>
        <end position="28"/>
    </location>
</feature>
<dbReference type="PANTHER" id="PTHR35792">
    <property type="entry name" value="GENERAL STRESS PROTEIN"/>
    <property type="match status" value="1"/>
</dbReference>
<dbReference type="InterPro" id="IPR052928">
    <property type="entry name" value="Desiccation-related_membrane"/>
</dbReference>
<dbReference type="RefSeq" id="WP_338736921.1">
    <property type="nucleotide sequence ID" value="NZ_CP146612.1"/>
</dbReference>
<evidence type="ECO:0000313" key="2">
    <source>
        <dbReference type="EMBL" id="WWX24800.1"/>
    </source>
</evidence>